<name>Q0F225_9PROT</name>
<dbReference type="EMBL" id="AATS01000002">
    <property type="protein sequence ID" value="EAU55725.1"/>
    <property type="molecule type" value="Genomic_DNA"/>
</dbReference>
<dbReference type="PRINTS" id="PR01021">
    <property type="entry name" value="OMPADOMAIN"/>
</dbReference>
<reference evidence="8 9" key="1">
    <citation type="submission" date="2006-09" db="EMBL/GenBank/DDBJ databases">
        <authorList>
            <person name="Emerson D."/>
            <person name="Ferriera S."/>
            <person name="Johnson J."/>
            <person name="Kravitz S."/>
            <person name="Halpern A."/>
            <person name="Remington K."/>
            <person name="Beeson K."/>
            <person name="Tran B."/>
            <person name="Rogers Y.-H."/>
            <person name="Friedman R."/>
            <person name="Venter J.C."/>
        </authorList>
    </citation>
    <scope>NUCLEOTIDE SEQUENCE [LARGE SCALE GENOMIC DNA]</scope>
    <source>
        <strain evidence="8 9">PV-1</strain>
    </source>
</reference>
<dbReference type="OrthoDB" id="5291234at2"/>
<feature type="signal peptide" evidence="6">
    <location>
        <begin position="1"/>
        <end position="24"/>
    </location>
</feature>
<dbReference type="InParanoid" id="Q0F225"/>
<organism evidence="8 9">
    <name type="scientific">Mariprofundus ferrooxydans PV-1</name>
    <dbReference type="NCBI Taxonomy" id="314345"/>
    <lineage>
        <taxon>Bacteria</taxon>
        <taxon>Pseudomonadati</taxon>
        <taxon>Pseudomonadota</taxon>
        <taxon>Candidatius Mariprofundia</taxon>
        <taxon>Mariprofundales</taxon>
        <taxon>Mariprofundaceae</taxon>
        <taxon>Mariprofundus</taxon>
    </lineage>
</organism>
<dbReference type="PROSITE" id="PS51123">
    <property type="entry name" value="OMPA_2"/>
    <property type="match status" value="1"/>
</dbReference>
<evidence type="ECO:0000256" key="4">
    <source>
        <dbReference type="PROSITE-ProRule" id="PRU00473"/>
    </source>
</evidence>
<keyword evidence="6" id="KW-0732">Signal</keyword>
<sequence length="499" mass="55341">MDKQTTTSIAAIAALLIWATPLFAADTNTDTTRRNIDTFKQSNLSIYAPKTIERAEAYLGAAMLASQQQKADDESAALAQAEASLTEARETATDFHQRFKSLLEMRQAATSITKIIASSGQPDDAASFAQIMDQANKAVAQAIATHEQGDLNQTQRFANDALTDYRKVLNQAMPQLADMADSEVAKAAHAGAKQYSPVMYGIAKQKAAALRAYVDGINHTAPAHPEVALYLAQEARHIAQQVKVWRRDTGSHEAIILKQRDFRFKLATLLDIDTDSNNPMLSRTQPAKIIAAVREMKQTLATERKARKAERVQLKQQYETELKARLAEETSQLSKAQQSQMSNIKEAFQAKLERETYEQKRQQRLRALFKPNQVELLANLDGSILMRLSALKFASGSSKINAKYYDMLGQVKEAFAIYADRKIRIEGHTDNKGDVKVNQRLSLKRAEAVRDFLIAAGADGSRLKALGYGEVRPIASNEFDRGRAMNRRIDVVIEAPAGK</sequence>
<comment type="caution">
    <text evidence="8">The sequence shown here is derived from an EMBL/GenBank/DDBJ whole genome shotgun (WGS) entry which is preliminary data.</text>
</comment>
<keyword evidence="2 4" id="KW-0472">Membrane</keyword>
<evidence type="ECO:0000256" key="3">
    <source>
        <dbReference type="ARBA" id="ARBA00023237"/>
    </source>
</evidence>
<proteinExistence type="predicted"/>
<dbReference type="InterPro" id="IPR006664">
    <property type="entry name" value="OMP_bac"/>
</dbReference>
<dbReference type="InterPro" id="IPR036737">
    <property type="entry name" value="OmpA-like_sf"/>
</dbReference>
<dbReference type="InterPro" id="IPR006665">
    <property type="entry name" value="OmpA-like"/>
</dbReference>
<accession>Q0F225</accession>
<dbReference type="AlphaFoldDB" id="Q0F225"/>
<dbReference type="STRING" id="314344.AL013_05225"/>
<evidence type="ECO:0000256" key="6">
    <source>
        <dbReference type="SAM" id="SignalP"/>
    </source>
</evidence>
<dbReference type="Gene3D" id="3.30.1330.60">
    <property type="entry name" value="OmpA-like domain"/>
    <property type="match status" value="1"/>
</dbReference>
<evidence type="ECO:0000313" key="9">
    <source>
        <dbReference type="Proteomes" id="UP000005297"/>
    </source>
</evidence>
<dbReference type="Pfam" id="PF00691">
    <property type="entry name" value="OmpA"/>
    <property type="match status" value="1"/>
</dbReference>
<keyword evidence="5" id="KW-0175">Coiled coil</keyword>
<feature type="coiled-coil region" evidence="5">
    <location>
        <begin position="64"/>
        <end position="91"/>
    </location>
</feature>
<dbReference type="eggNOG" id="COG2885">
    <property type="taxonomic scope" value="Bacteria"/>
</dbReference>
<evidence type="ECO:0000313" key="8">
    <source>
        <dbReference type="EMBL" id="EAU55725.1"/>
    </source>
</evidence>
<dbReference type="Proteomes" id="UP000005297">
    <property type="component" value="Unassembled WGS sequence"/>
</dbReference>
<keyword evidence="9" id="KW-1185">Reference proteome</keyword>
<dbReference type="CDD" id="cd07185">
    <property type="entry name" value="OmpA_C-like"/>
    <property type="match status" value="1"/>
</dbReference>
<protein>
    <submittedName>
        <fullName evidence="8">Outer membrane protein and related peptidoglycan-associated (Lipo)protein</fullName>
    </submittedName>
</protein>
<dbReference type="GO" id="GO:0009279">
    <property type="term" value="C:cell outer membrane"/>
    <property type="evidence" value="ECO:0007669"/>
    <property type="project" value="UniProtKB-SubCell"/>
</dbReference>
<feature type="chain" id="PRO_5004171593" evidence="6">
    <location>
        <begin position="25"/>
        <end position="499"/>
    </location>
</feature>
<comment type="subcellular location">
    <subcellularLocation>
        <location evidence="1">Cell outer membrane</location>
    </subcellularLocation>
</comment>
<evidence type="ECO:0000256" key="5">
    <source>
        <dbReference type="SAM" id="Coils"/>
    </source>
</evidence>
<keyword evidence="3" id="KW-0998">Cell outer membrane</keyword>
<feature type="domain" description="OmpA-like" evidence="7">
    <location>
        <begin position="380"/>
        <end position="497"/>
    </location>
</feature>
<dbReference type="SUPFAM" id="SSF103088">
    <property type="entry name" value="OmpA-like"/>
    <property type="match status" value="1"/>
</dbReference>
<dbReference type="PANTHER" id="PTHR30329:SF21">
    <property type="entry name" value="LIPOPROTEIN YIAD-RELATED"/>
    <property type="match status" value="1"/>
</dbReference>
<dbReference type="InterPro" id="IPR050330">
    <property type="entry name" value="Bact_OuterMem_StrucFunc"/>
</dbReference>
<evidence type="ECO:0000259" key="7">
    <source>
        <dbReference type="PROSITE" id="PS51123"/>
    </source>
</evidence>
<evidence type="ECO:0000256" key="2">
    <source>
        <dbReference type="ARBA" id="ARBA00023136"/>
    </source>
</evidence>
<dbReference type="HOGENOM" id="CLU_546056_0_0_0"/>
<gene>
    <name evidence="8" type="ORF">SPV1_02217</name>
</gene>
<dbReference type="PANTHER" id="PTHR30329">
    <property type="entry name" value="STATOR ELEMENT OF FLAGELLAR MOTOR COMPLEX"/>
    <property type="match status" value="1"/>
</dbReference>
<evidence type="ECO:0000256" key="1">
    <source>
        <dbReference type="ARBA" id="ARBA00004442"/>
    </source>
</evidence>
<dbReference type="RefSeq" id="WP_009850744.1">
    <property type="nucleotide sequence ID" value="NZ_DS022295.1"/>
</dbReference>